<evidence type="ECO:0000313" key="1">
    <source>
        <dbReference type="EMBL" id="KAH7920660.1"/>
    </source>
</evidence>
<organism evidence="1 2">
    <name type="scientific">Leucogyrophana mollusca</name>
    <dbReference type="NCBI Taxonomy" id="85980"/>
    <lineage>
        <taxon>Eukaryota</taxon>
        <taxon>Fungi</taxon>
        <taxon>Dikarya</taxon>
        <taxon>Basidiomycota</taxon>
        <taxon>Agaricomycotina</taxon>
        <taxon>Agaricomycetes</taxon>
        <taxon>Agaricomycetidae</taxon>
        <taxon>Boletales</taxon>
        <taxon>Boletales incertae sedis</taxon>
        <taxon>Leucogyrophana</taxon>
    </lineage>
</organism>
<sequence>MSSVTDVESVLREDEPIQIHDEFTLDPSDPLNLLLNSSTDTDSSSSQAPSPPDWSQFSSLWPMQSGEPCGGTTQPGASENAKLADFGMDFDFSLPMDLDFTNGAMSMAIDPSALHFDSKAIHQPLFDLSVQPQDLLSASFPFTFSSPTLSTTSASSASTEESLHRPSMPSETSVSPLMEPSATPAPPVNAGPFMSSDIAPKLPIPRLAPSGVKRPLKSEPVPPTYQSSSASSSPSPGPGTPSSETGSAAQGGSGTSVISRPKTSHTTIERRYRTNLNARIQSLKQTVPALRVLDQNHNASDGYVVDERGYIDGVKVARKGSKANVLGKAVEYIRVLKRREARLKREQDGLRTLICGIPGGHILLGQWEQQWVQKFGGPERDEIDNEAEAYEGSDDEDGDGEDEGDDSERARKKPKVTKAPPAKKEKRKIAPAAAPPPVSAAETADNVAGIVVPEKRKRGRPRKIQPNAPLPSAPSAPVLLSDPAAQAQQVPLQTQMAPQTAQPQQYLLAVFALFSFFNSPWTSFSSPSASHTHTHKGSVLSHVHTETPTPPAAAFPTTSGDWSWNDVVQTIHLLASLLVLASVVVPWLPLPRRLRRTHVLRLIPFTSAIYGTRTSAPSVHSTTDDLPTPPASPIVSDSESDTGSSTEEPSTRPTHEVSRTRSPLTNALAKRGSEDEREAILTALRLSGGFSGIVQSVLSGGKKCFNASERALERQAWARLAELVVMDPTHSTSITTRLQIYIHLSSILDSSPSTSTYTSNLCTSAFLVRSLPLPLAQARSTTLWNLARAQKSVDLLRPYERLVLETLDIEEAAERLGSSVDVSPVAALAASLVNERLRTHASLLFTHGVAQGVPQDESSSLHDKDADEAEVTRRRETISAGRSLGGRPCALVDAFEKVWESGVLNVDDLLVHDATDNGEEEIETLLTAIVLYRRVFPSQILSCNTQPGDHEGTTVAFILSPPPSPPSKYSNSVRDCQDKDVLLRLRRALGSSVFDYKEREQGDGDDERQEFSLEDARDRVVDMLVDVERRGRNRLT</sequence>
<keyword evidence="2" id="KW-1185">Reference proteome</keyword>
<accession>A0ACB8B566</accession>
<evidence type="ECO:0000313" key="2">
    <source>
        <dbReference type="Proteomes" id="UP000790709"/>
    </source>
</evidence>
<protein>
    <submittedName>
        <fullName evidence="1">Uncharacterized protein</fullName>
    </submittedName>
</protein>
<dbReference type="Proteomes" id="UP000790709">
    <property type="component" value="Unassembled WGS sequence"/>
</dbReference>
<dbReference type="EMBL" id="MU266566">
    <property type="protein sequence ID" value="KAH7920660.1"/>
    <property type="molecule type" value="Genomic_DNA"/>
</dbReference>
<name>A0ACB8B566_9AGAM</name>
<proteinExistence type="predicted"/>
<gene>
    <name evidence="1" type="ORF">BV22DRAFT_1198760</name>
</gene>
<reference evidence="1" key="1">
    <citation type="journal article" date="2021" name="New Phytol.">
        <title>Evolutionary innovations through gain and loss of genes in the ectomycorrhizal Boletales.</title>
        <authorList>
            <person name="Wu G."/>
            <person name="Miyauchi S."/>
            <person name="Morin E."/>
            <person name="Kuo A."/>
            <person name="Drula E."/>
            <person name="Varga T."/>
            <person name="Kohler A."/>
            <person name="Feng B."/>
            <person name="Cao Y."/>
            <person name="Lipzen A."/>
            <person name="Daum C."/>
            <person name="Hundley H."/>
            <person name="Pangilinan J."/>
            <person name="Johnson J."/>
            <person name="Barry K."/>
            <person name="LaButti K."/>
            <person name="Ng V."/>
            <person name="Ahrendt S."/>
            <person name="Min B."/>
            <person name="Choi I.G."/>
            <person name="Park H."/>
            <person name="Plett J.M."/>
            <person name="Magnuson J."/>
            <person name="Spatafora J.W."/>
            <person name="Nagy L.G."/>
            <person name="Henrissat B."/>
            <person name="Grigoriev I.V."/>
            <person name="Yang Z.L."/>
            <person name="Xu J."/>
            <person name="Martin F.M."/>
        </authorList>
    </citation>
    <scope>NUCLEOTIDE SEQUENCE</scope>
    <source>
        <strain evidence="1">KUC20120723A-06</strain>
    </source>
</reference>
<comment type="caution">
    <text evidence="1">The sequence shown here is derived from an EMBL/GenBank/DDBJ whole genome shotgun (WGS) entry which is preliminary data.</text>
</comment>